<dbReference type="OrthoDB" id="9802472at2"/>
<name>A0A3M8SVT7_9GAMM</name>
<evidence type="ECO:0000256" key="9">
    <source>
        <dbReference type="ARBA" id="ARBA00022763"/>
    </source>
</evidence>
<feature type="region of interest" description="Disordered" evidence="21">
    <location>
        <begin position="533"/>
        <end position="552"/>
    </location>
</feature>
<dbReference type="Pfam" id="PF01068">
    <property type="entry name" value="DNA_ligase_A_M"/>
    <property type="match status" value="1"/>
</dbReference>
<keyword evidence="13" id="KW-0239">DNA-directed DNA polymerase</keyword>
<keyword evidence="4" id="KW-0808">Transferase</keyword>
<comment type="catalytic activity">
    <reaction evidence="20">
        <text>ATP + (deoxyribonucleotide)n-3'-hydroxyl + 5'-phospho-(deoxyribonucleotide)m = (deoxyribonucleotide)n+m + AMP + diphosphate.</text>
        <dbReference type="EC" id="6.5.1.1"/>
    </reaction>
</comment>
<dbReference type="InterPro" id="IPR014144">
    <property type="entry name" value="LigD_PE_domain"/>
</dbReference>
<keyword evidence="11" id="KW-0269">Exonuclease</keyword>
<reference evidence="23 24" key="1">
    <citation type="submission" date="2018-11" db="EMBL/GenBank/DDBJ databases">
        <title>Lysobacter cryohumiis sp. nov., isolated from soil in the Tianshan Mountains, Xinjiang, China.</title>
        <authorList>
            <person name="Luo Y."/>
            <person name="Sheng H."/>
        </authorList>
    </citation>
    <scope>NUCLEOTIDE SEQUENCE [LARGE SCALE GENOMIC DNA]</scope>
    <source>
        <strain evidence="23 24">ZS60</strain>
    </source>
</reference>
<dbReference type="InterPro" id="IPR052171">
    <property type="entry name" value="NHEJ_LigD"/>
</dbReference>
<dbReference type="PANTHER" id="PTHR42705">
    <property type="entry name" value="BIFUNCTIONAL NON-HOMOLOGOUS END JOINING PROTEIN LIGD"/>
    <property type="match status" value="1"/>
</dbReference>
<dbReference type="NCBIfam" id="TIGR02779">
    <property type="entry name" value="NHEJ_ligase_lig"/>
    <property type="match status" value="1"/>
</dbReference>
<dbReference type="SUPFAM" id="SSF56091">
    <property type="entry name" value="DNA ligase/mRNA capping enzyme, catalytic domain"/>
    <property type="match status" value="1"/>
</dbReference>
<evidence type="ECO:0000256" key="5">
    <source>
        <dbReference type="ARBA" id="ARBA00022695"/>
    </source>
</evidence>
<dbReference type="GO" id="GO:0006281">
    <property type="term" value="P:DNA repair"/>
    <property type="evidence" value="ECO:0007669"/>
    <property type="project" value="UniProtKB-KW"/>
</dbReference>
<comment type="caution">
    <text evidence="23">The sequence shown here is derived from an EMBL/GenBank/DDBJ whole genome shotgun (WGS) entry which is preliminary data.</text>
</comment>
<keyword evidence="10" id="KW-0378">Hydrolase</keyword>
<evidence type="ECO:0000256" key="8">
    <source>
        <dbReference type="ARBA" id="ARBA00022741"/>
    </source>
</evidence>
<evidence type="ECO:0000259" key="22">
    <source>
        <dbReference type="PROSITE" id="PS50160"/>
    </source>
</evidence>
<evidence type="ECO:0000256" key="13">
    <source>
        <dbReference type="ARBA" id="ARBA00022932"/>
    </source>
</evidence>
<dbReference type="GO" id="GO:0046872">
    <property type="term" value="F:metal ion binding"/>
    <property type="evidence" value="ECO:0007669"/>
    <property type="project" value="UniProtKB-KW"/>
</dbReference>
<keyword evidence="17" id="KW-0464">Manganese</keyword>
<evidence type="ECO:0000256" key="12">
    <source>
        <dbReference type="ARBA" id="ARBA00022840"/>
    </source>
</evidence>
<comment type="cofactor">
    <cofactor evidence="1">
        <name>Mn(2+)</name>
        <dbReference type="ChEBI" id="CHEBI:29035"/>
    </cofactor>
</comment>
<dbReference type="InterPro" id="IPR014143">
    <property type="entry name" value="NHEJ_ligase_prk"/>
</dbReference>
<evidence type="ECO:0000256" key="2">
    <source>
        <dbReference type="ARBA" id="ARBA00012727"/>
    </source>
</evidence>
<evidence type="ECO:0000256" key="4">
    <source>
        <dbReference type="ARBA" id="ARBA00022679"/>
    </source>
</evidence>
<dbReference type="InterPro" id="IPR033651">
    <property type="entry name" value="PaeLigD_Pol-like"/>
</dbReference>
<keyword evidence="3 23" id="KW-0436">Ligase</keyword>
<protein>
    <recommendedName>
        <fullName evidence="2">DNA ligase (ATP)</fullName>
        <ecNumber evidence="2">6.5.1.1</ecNumber>
    </recommendedName>
    <alternativeName>
        <fullName evidence="19">NHEJ DNA polymerase</fullName>
    </alternativeName>
</protein>
<evidence type="ECO:0000256" key="10">
    <source>
        <dbReference type="ARBA" id="ARBA00022801"/>
    </source>
</evidence>
<feature type="domain" description="ATP-dependent DNA ligase family profile" evidence="22">
    <location>
        <begin position="315"/>
        <end position="433"/>
    </location>
</feature>
<dbReference type="Gene3D" id="3.30.1490.70">
    <property type="match status" value="1"/>
</dbReference>
<keyword evidence="24" id="KW-1185">Reference proteome</keyword>
<accession>A0A3M8SVT7</accession>
<keyword evidence="6" id="KW-0540">Nuclease</keyword>
<keyword evidence="15" id="KW-0233">DNA recombination</keyword>
<dbReference type="GO" id="GO:0005524">
    <property type="term" value="F:ATP binding"/>
    <property type="evidence" value="ECO:0007669"/>
    <property type="project" value="UniProtKB-KW"/>
</dbReference>
<keyword evidence="18" id="KW-0511">Multifunctional enzyme</keyword>
<dbReference type="PANTHER" id="PTHR42705:SF2">
    <property type="entry name" value="BIFUNCTIONAL NON-HOMOLOGOUS END JOINING PROTEIN LIGD"/>
    <property type="match status" value="1"/>
</dbReference>
<evidence type="ECO:0000256" key="19">
    <source>
        <dbReference type="ARBA" id="ARBA00029943"/>
    </source>
</evidence>
<evidence type="ECO:0000313" key="23">
    <source>
        <dbReference type="EMBL" id="RNF83344.1"/>
    </source>
</evidence>
<dbReference type="Pfam" id="PF21686">
    <property type="entry name" value="LigD_Prim-Pol"/>
    <property type="match status" value="1"/>
</dbReference>
<dbReference type="Gene3D" id="3.30.470.30">
    <property type="entry name" value="DNA ligase/mRNA capping enzyme"/>
    <property type="match status" value="1"/>
</dbReference>
<organism evidence="23 24">
    <name type="scientific">Montanilutibacter psychrotolerans</name>
    <dbReference type="NCBI Taxonomy" id="1327343"/>
    <lineage>
        <taxon>Bacteria</taxon>
        <taxon>Pseudomonadati</taxon>
        <taxon>Pseudomonadota</taxon>
        <taxon>Gammaproteobacteria</taxon>
        <taxon>Lysobacterales</taxon>
        <taxon>Lysobacteraceae</taxon>
        <taxon>Montanilutibacter</taxon>
    </lineage>
</organism>
<dbReference type="Pfam" id="PF13298">
    <property type="entry name" value="LigD_N"/>
    <property type="match status" value="1"/>
</dbReference>
<dbReference type="GO" id="GO:0003887">
    <property type="term" value="F:DNA-directed DNA polymerase activity"/>
    <property type="evidence" value="ECO:0007669"/>
    <property type="project" value="UniProtKB-KW"/>
</dbReference>
<dbReference type="InterPro" id="IPR012309">
    <property type="entry name" value="DNA_ligase_ATP-dep_C"/>
</dbReference>
<evidence type="ECO:0000256" key="18">
    <source>
        <dbReference type="ARBA" id="ARBA00023268"/>
    </source>
</evidence>
<keyword evidence="5" id="KW-0548">Nucleotidyltransferase</keyword>
<dbReference type="EC" id="6.5.1.1" evidence="2"/>
<evidence type="ECO:0000256" key="11">
    <source>
        <dbReference type="ARBA" id="ARBA00022839"/>
    </source>
</evidence>
<gene>
    <name evidence="23" type="primary">ligD</name>
    <name evidence="23" type="ORF">EER27_12700</name>
</gene>
<evidence type="ECO:0000256" key="20">
    <source>
        <dbReference type="ARBA" id="ARBA00034003"/>
    </source>
</evidence>
<dbReference type="GO" id="GO:0006310">
    <property type="term" value="P:DNA recombination"/>
    <property type="evidence" value="ECO:0007669"/>
    <property type="project" value="UniProtKB-KW"/>
</dbReference>
<proteinExistence type="predicted"/>
<dbReference type="SUPFAM" id="SSF50249">
    <property type="entry name" value="Nucleic acid-binding proteins"/>
    <property type="match status" value="1"/>
</dbReference>
<dbReference type="NCBIfam" id="TIGR02778">
    <property type="entry name" value="ligD_pol"/>
    <property type="match status" value="1"/>
</dbReference>
<dbReference type="CDD" id="cd07906">
    <property type="entry name" value="Adenylation_DNA_ligase_LigD_LigC"/>
    <property type="match status" value="1"/>
</dbReference>
<keyword evidence="12" id="KW-0067">ATP-binding</keyword>
<feature type="region of interest" description="Disordered" evidence="21">
    <location>
        <begin position="164"/>
        <end position="217"/>
    </location>
</feature>
<keyword evidence="16" id="KW-0234">DNA repair</keyword>
<keyword evidence="7" id="KW-0479">Metal-binding</keyword>
<dbReference type="InterPro" id="IPR012340">
    <property type="entry name" value="NA-bd_OB-fold"/>
</dbReference>
<dbReference type="Gene3D" id="2.40.50.140">
    <property type="entry name" value="Nucleic acid-binding proteins"/>
    <property type="match status" value="1"/>
</dbReference>
<dbReference type="InterPro" id="IPR014146">
    <property type="entry name" value="LigD_ligase_dom"/>
</dbReference>
<evidence type="ECO:0000256" key="16">
    <source>
        <dbReference type="ARBA" id="ARBA00023204"/>
    </source>
</evidence>
<dbReference type="EMBL" id="RIBS01000005">
    <property type="protein sequence ID" value="RNF83344.1"/>
    <property type="molecule type" value="Genomic_DNA"/>
</dbReference>
<dbReference type="PROSITE" id="PS50160">
    <property type="entry name" value="DNA_LIGASE_A3"/>
    <property type="match status" value="1"/>
</dbReference>
<dbReference type="GO" id="GO:0004527">
    <property type="term" value="F:exonuclease activity"/>
    <property type="evidence" value="ECO:0007669"/>
    <property type="project" value="UniProtKB-KW"/>
</dbReference>
<dbReference type="InterPro" id="IPR012310">
    <property type="entry name" value="DNA_ligase_ATP-dep_cent"/>
</dbReference>
<dbReference type="InterPro" id="IPR014145">
    <property type="entry name" value="LigD_pol_dom"/>
</dbReference>
<keyword evidence="9" id="KW-0227">DNA damage</keyword>
<evidence type="ECO:0000256" key="17">
    <source>
        <dbReference type="ARBA" id="ARBA00023211"/>
    </source>
</evidence>
<dbReference type="Gene3D" id="3.90.920.10">
    <property type="entry name" value="DNA primase, PRIM domain"/>
    <property type="match status" value="1"/>
</dbReference>
<evidence type="ECO:0000256" key="3">
    <source>
        <dbReference type="ARBA" id="ARBA00022598"/>
    </source>
</evidence>
<evidence type="ECO:0000256" key="21">
    <source>
        <dbReference type="SAM" id="MobiDB-lite"/>
    </source>
</evidence>
<sequence>MTLTEYRRKRQFANTREPEPGKALPPGERSLFVVQLHHASRRHYDFRLQIGDALKSWAVPKGPSFDPSVKRMAVEVEDHPVEYAKFEGDIPKGQYGAGHVALFDTGVWSTDGDPETQLAKGHLRFELFGQRLKGGWHLVRSGKSARQPQWLLIKDNDAWAGPHQADDLLTGVSEPSNAGSRTARAKRPTAVPATPSPRAPRKRDWAGAASRLAGSRKATLQARPFELQLAKPVGAPPGGDDWVHEIKWDGYRMGVTLVAGRAHVWSRNGLDWTRKLPEIATALERLGVRDAAFDGELIAGGGTRDDFGRLQAILSGQKQGALRYVLFDLLHLEGQAIDESPLTERKHLLERLLSGAGPHLAFSSHIPGDGAAAFALADTQAFEGIVSKRGDRPYRTGRSDDWRKTRHVASEDFAVVGYMPGKGGRGGLGSLLLARSDPRHGWRYAGRVGSGFSDAQVRDLTARIGKSGTSKASVLVGEREARELRGARWFAPMFVVEAFHRGISSSGLLRQPSLKAVRLDREVAELVERNRANRDADADAETAKPAARSEATAMRLSSPGKIVYPDRGYTKRDVVDYYTKVIDWLLPEIVGRPLSVVRCPDGTGKACFFQKHHTAGMQRVDLVPLKEDAGNQADYLVVRDAEGLLELVQFNAVEFHPWGAMAESPDVANRVVFDLDPGSGVAWGEVRDAARHVRDLLAGVGLQSFLRTTGGKGLHVVVPLNPGCDWVLVKRFAHGFADALAQADPRRYIAVSALKRRHGRIFVDYLRNGRGATSIASYSLRAREGAPVAMPLDWTQLSRLSRPDAYTLGDVPARLKRRRKDPWQGIDEILQDLSQWATH</sequence>
<dbReference type="RefSeq" id="WP_123088474.1">
    <property type="nucleotide sequence ID" value="NZ_RIBS01000005.1"/>
</dbReference>
<evidence type="ECO:0000256" key="1">
    <source>
        <dbReference type="ARBA" id="ARBA00001936"/>
    </source>
</evidence>
<evidence type="ECO:0000256" key="14">
    <source>
        <dbReference type="ARBA" id="ARBA00023125"/>
    </source>
</evidence>
<evidence type="ECO:0000256" key="15">
    <source>
        <dbReference type="ARBA" id="ARBA00023172"/>
    </source>
</evidence>
<dbReference type="GO" id="GO:0003677">
    <property type="term" value="F:DNA binding"/>
    <property type="evidence" value="ECO:0007669"/>
    <property type="project" value="UniProtKB-KW"/>
</dbReference>
<dbReference type="GO" id="GO:0003910">
    <property type="term" value="F:DNA ligase (ATP) activity"/>
    <property type="evidence" value="ECO:0007669"/>
    <property type="project" value="UniProtKB-EC"/>
</dbReference>
<dbReference type="NCBIfam" id="TIGR02776">
    <property type="entry name" value="NHEJ_ligase_prk"/>
    <property type="match status" value="1"/>
</dbReference>
<dbReference type="Proteomes" id="UP000267049">
    <property type="component" value="Unassembled WGS sequence"/>
</dbReference>
<keyword evidence="14" id="KW-0238">DNA-binding</keyword>
<dbReference type="AlphaFoldDB" id="A0A3M8SVT7"/>
<dbReference type="NCBIfam" id="TIGR02777">
    <property type="entry name" value="LigD_PE_dom"/>
    <property type="match status" value="1"/>
</dbReference>
<dbReference type="Pfam" id="PF04679">
    <property type="entry name" value="DNA_ligase_A_C"/>
    <property type="match status" value="1"/>
</dbReference>
<evidence type="ECO:0000256" key="6">
    <source>
        <dbReference type="ARBA" id="ARBA00022722"/>
    </source>
</evidence>
<evidence type="ECO:0000256" key="7">
    <source>
        <dbReference type="ARBA" id="ARBA00022723"/>
    </source>
</evidence>
<dbReference type="CDD" id="cd04862">
    <property type="entry name" value="PaeLigD_Pol_like"/>
    <property type="match status" value="1"/>
</dbReference>
<keyword evidence="8" id="KW-0547">Nucleotide-binding</keyword>
<evidence type="ECO:0000313" key="24">
    <source>
        <dbReference type="Proteomes" id="UP000267049"/>
    </source>
</evidence>